<evidence type="ECO:0000313" key="2">
    <source>
        <dbReference type="EMBL" id="KIL61247.1"/>
    </source>
</evidence>
<dbReference type="HOGENOM" id="CLU_2605539_0_0_1"/>
<name>A0A0C2WIB1_AMAMK</name>
<keyword evidence="1" id="KW-0472">Membrane</keyword>
<keyword evidence="1" id="KW-1133">Transmembrane helix</keyword>
<accession>A0A0C2WIB1</accession>
<gene>
    <name evidence="2" type="ORF">M378DRAFT_864936</name>
</gene>
<dbReference type="InParanoid" id="A0A0C2WIB1"/>
<dbReference type="EMBL" id="KN818287">
    <property type="protein sequence ID" value="KIL61247.1"/>
    <property type="molecule type" value="Genomic_DNA"/>
</dbReference>
<sequence length="79" mass="9129">MNTEWQGGMTNGENASREGNVEFTLKQLYVDRLPMMMMVNGFVVVVCSCLMSRYAVRNQKRLYLCRFTSTPISVSKFVY</sequence>
<proteinExistence type="predicted"/>
<keyword evidence="3" id="KW-1185">Reference proteome</keyword>
<evidence type="ECO:0000256" key="1">
    <source>
        <dbReference type="SAM" id="Phobius"/>
    </source>
</evidence>
<evidence type="ECO:0000313" key="3">
    <source>
        <dbReference type="Proteomes" id="UP000054549"/>
    </source>
</evidence>
<keyword evidence="1" id="KW-0812">Transmembrane</keyword>
<organism evidence="2 3">
    <name type="scientific">Amanita muscaria (strain Koide BX008)</name>
    <dbReference type="NCBI Taxonomy" id="946122"/>
    <lineage>
        <taxon>Eukaryota</taxon>
        <taxon>Fungi</taxon>
        <taxon>Dikarya</taxon>
        <taxon>Basidiomycota</taxon>
        <taxon>Agaricomycotina</taxon>
        <taxon>Agaricomycetes</taxon>
        <taxon>Agaricomycetidae</taxon>
        <taxon>Agaricales</taxon>
        <taxon>Pluteineae</taxon>
        <taxon>Amanitaceae</taxon>
        <taxon>Amanita</taxon>
    </lineage>
</organism>
<protein>
    <submittedName>
        <fullName evidence="2">Uncharacterized protein</fullName>
    </submittedName>
</protein>
<reference evidence="2 3" key="1">
    <citation type="submission" date="2014-04" db="EMBL/GenBank/DDBJ databases">
        <title>Evolutionary Origins and Diversification of the Mycorrhizal Mutualists.</title>
        <authorList>
            <consortium name="DOE Joint Genome Institute"/>
            <consortium name="Mycorrhizal Genomics Consortium"/>
            <person name="Kohler A."/>
            <person name="Kuo A."/>
            <person name="Nagy L.G."/>
            <person name="Floudas D."/>
            <person name="Copeland A."/>
            <person name="Barry K.W."/>
            <person name="Cichocki N."/>
            <person name="Veneault-Fourrey C."/>
            <person name="LaButti K."/>
            <person name="Lindquist E.A."/>
            <person name="Lipzen A."/>
            <person name="Lundell T."/>
            <person name="Morin E."/>
            <person name="Murat C."/>
            <person name="Riley R."/>
            <person name="Ohm R."/>
            <person name="Sun H."/>
            <person name="Tunlid A."/>
            <person name="Henrissat B."/>
            <person name="Grigoriev I.V."/>
            <person name="Hibbett D.S."/>
            <person name="Martin F."/>
        </authorList>
    </citation>
    <scope>NUCLEOTIDE SEQUENCE [LARGE SCALE GENOMIC DNA]</scope>
    <source>
        <strain evidence="2 3">Koide BX008</strain>
    </source>
</reference>
<dbReference type="Proteomes" id="UP000054549">
    <property type="component" value="Unassembled WGS sequence"/>
</dbReference>
<dbReference type="AlphaFoldDB" id="A0A0C2WIB1"/>
<feature type="transmembrane region" description="Helical" evidence="1">
    <location>
        <begin position="35"/>
        <end position="56"/>
    </location>
</feature>